<keyword evidence="8" id="KW-1185">Reference proteome</keyword>
<dbReference type="PROSITE" id="PS50893">
    <property type="entry name" value="ABC_TRANSPORTER_2"/>
    <property type="match status" value="1"/>
</dbReference>
<dbReference type="SUPFAM" id="SSF52540">
    <property type="entry name" value="P-loop containing nucleoside triphosphate hydrolases"/>
    <property type="match status" value="1"/>
</dbReference>
<dbReference type="GO" id="GO:0005524">
    <property type="term" value="F:ATP binding"/>
    <property type="evidence" value="ECO:0007669"/>
    <property type="project" value="UniProtKB-KW"/>
</dbReference>
<keyword evidence="2" id="KW-0813">Transport</keyword>
<dbReference type="InterPro" id="IPR050763">
    <property type="entry name" value="ABC_transporter_ATP-binding"/>
</dbReference>
<evidence type="ECO:0000256" key="4">
    <source>
        <dbReference type="ARBA" id="ARBA00022840"/>
    </source>
</evidence>
<dbReference type="PANTHER" id="PTHR42711">
    <property type="entry name" value="ABC TRANSPORTER ATP-BINDING PROTEIN"/>
    <property type="match status" value="1"/>
</dbReference>
<dbReference type="InterPro" id="IPR003593">
    <property type="entry name" value="AAA+_ATPase"/>
</dbReference>
<protein>
    <submittedName>
        <fullName evidence="7">ABC transporter ATP-binding protein</fullName>
    </submittedName>
</protein>
<dbReference type="SMART" id="SM00382">
    <property type="entry name" value="AAA"/>
    <property type="match status" value="1"/>
</dbReference>
<dbReference type="PROSITE" id="PS00211">
    <property type="entry name" value="ABC_TRANSPORTER_1"/>
    <property type="match status" value="1"/>
</dbReference>
<evidence type="ECO:0000256" key="3">
    <source>
        <dbReference type="ARBA" id="ARBA00022741"/>
    </source>
</evidence>
<reference evidence="7 8" key="1">
    <citation type="submission" date="2024-04" db="EMBL/GenBank/DDBJ databases">
        <title>Arthrobacter sp. from Plains bison fecal sample.</title>
        <authorList>
            <person name="Ruzzini A."/>
        </authorList>
    </citation>
    <scope>NUCLEOTIDE SEQUENCE [LARGE SCALE GENOMIC DNA]</scope>
    <source>
        <strain evidence="7 8">EINP1</strain>
    </source>
</reference>
<feature type="domain" description="ABC transporter" evidence="6">
    <location>
        <begin position="10"/>
        <end position="243"/>
    </location>
</feature>
<keyword evidence="3" id="KW-0547">Nucleotide-binding</keyword>
<name>A0ABZ2ZY16_9MICC</name>
<evidence type="ECO:0000256" key="2">
    <source>
        <dbReference type="ARBA" id="ARBA00022448"/>
    </source>
</evidence>
<evidence type="ECO:0000256" key="1">
    <source>
        <dbReference type="ARBA" id="ARBA00004202"/>
    </source>
</evidence>
<keyword evidence="5" id="KW-0046">Antibiotic resistance</keyword>
<gene>
    <name evidence="7" type="ORF">AAE021_05835</name>
</gene>
<organism evidence="7 8">
    <name type="scientific">Arthrobacter citreus</name>
    <dbReference type="NCBI Taxonomy" id="1670"/>
    <lineage>
        <taxon>Bacteria</taxon>
        <taxon>Bacillati</taxon>
        <taxon>Actinomycetota</taxon>
        <taxon>Actinomycetes</taxon>
        <taxon>Micrococcales</taxon>
        <taxon>Micrococcaceae</taxon>
        <taxon>Arthrobacter</taxon>
    </lineage>
</organism>
<evidence type="ECO:0000256" key="5">
    <source>
        <dbReference type="ARBA" id="ARBA00023251"/>
    </source>
</evidence>
<keyword evidence="4 7" id="KW-0067">ATP-binding</keyword>
<evidence type="ECO:0000313" key="7">
    <source>
        <dbReference type="EMBL" id="WZP17078.1"/>
    </source>
</evidence>
<dbReference type="EMBL" id="CP151657">
    <property type="protein sequence ID" value="WZP17078.1"/>
    <property type="molecule type" value="Genomic_DNA"/>
</dbReference>
<dbReference type="PANTHER" id="PTHR42711:SF16">
    <property type="entry name" value="ABC TRANSPORTER ATP-BINDING PROTEIN"/>
    <property type="match status" value="1"/>
</dbReference>
<evidence type="ECO:0000259" key="6">
    <source>
        <dbReference type="PROSITE" id="PS50893"/>
    </source>
</evidence>
<proteinExistence type="predicted"/>
<sequence>MTVPNDEPCLTIKGLIKDCGPVAGLDGKMIRVLAGVDFTAHRGSVTALLGANGAGKTTTLECAQGLQPINGGEVRLLGQDPYGAGAELRSRVGVMLQDGGLPPSARPVPLLHHIASMYADPRPVDELVARLGIGSFANSNIRRLSGGQKQRLAMAAALIGRPEVLFLDEPSAGLDPQSRQIVFDLIAELRSEGLGIILTTHLMDDAQRLADYVYIIDAGKTVAQGTVAELTAQTGELAEQRLLTFDAAPGLDLSGAGLPHLTAAEPVPGHYTLRGVITPADLATLASWWARLDLLPAAVHMASRSLEDVFLDLSGREIR</sequence>
<dbReference type="InterPro" id="IPR017871">
    <property type="entry name" value="ABC_transporter-like_CS"/>
</dbReference>
<dbReference type="Proteomes" id="UP001448858">
    <property type="component" value="Chromosome"/>
</dbReference>
<dbReference type="InterPro" id="IPR003439">
    <property type="entry name" value="ABC_transporter-like_ATP-bd"/>
</dbReference>
<evidence type="ECO:0000313" key="8">
    <source>
        <dbReference type="Proteomes" id="UP001448858"/>
    </source>
</evidence>
<dbReference type="CDD" id="cd03230">
    <property type="entry name" value="ABC_DR_subfamily_A"/>
    <property type="match status" value="1"/>
</dbReference>
<dbReference type="Pfam" id="PF00005">
    <property type="entry name" value="ABC_tran"/>
    <property type="match status" value="1"/>
</dbReference>
<dbReference type="InterPro" id="IPR027417">
    <property type="entry name" value="P-loop_NTPase"/>
</dbReference>
<accession>A0ABZ2ZY16</accession>
<comment type="subcellular location">
    <subcellularLocation>
        <location evidence="1">Cell membrane</location>
        <topology evidence="1">Peripheral membrane protein</topology>
    </subcellularLocation>
</comment>
<dbReference type="Gene3D" id="3.40.50.300">
    <property type="entry name" value="P-loop containing nucleotide triphosphate hydrolases"/>
    <property type="match status" value="1"/>
</dbReference>